<dbReference type="OrthoDB" id="5597783at2759"/>
<keyword evidence="4" id="KW-1185">Reference proteome</keyword>
<dbReference type="AlphaFoldDB" id="A0A1Y1XW63"/>
<evidence type="ECO:0000313" key="4">
    <source>
        <dbReference type="Proteomes" id="UP000193498"/>
    </source>
</evidence>
<evidence type="ECO:0000313" key="3">
    <source>
        <dbReference type="EMBL" id="ORX89989.1"/>
    </source>
</evidence>
<feature type="region of interest" description="Disordered" evidence="1">
    <location>
        <begin position="196"/>
        <end position="269"/>
    </location>
</feature>
<comment type="caution">
    <text evidence="3">The sequence shown here is derived from an EMBL/GenBank/DDBJ whole genome shotgun (WGS) entry which is preliminary data.</text>
</comment>
<protein>
    <recommendedName>
        <fullName evidence="2">GDS1 winged helix domain-containing protein</fullName>
    </recommendedName>
</protein>
<evidence type="ECO:0000259" key="2">
    <source>
        <dbReference type="Pfam" id="PF25318"/>
    </source>
</evidence>
<feature type="region of interest" description="Disordered" evidence="1">
    <location>
        <begin position="498"/>
        <end position="518"/>
    </location>
</feature>
<sequence>MSLHPEIDYAQHSGDHSDGGPNSNSLPNHPTLSLPSEILHPDDAKDKVFTAILKALVVLDNKPSSPKELANCIIKHRFTLLGGATPYATVSSRISQHFKRALEHKPPRAPLLARIVDEHHSRKIHYYLANEAVRAGLDRFTSIPSQPQPQPPQPLKPLKEFTHLEGGYPKLKILLKKRKNSMLGNHVFKRYKTMLSGARPGVGTGRGKGKWAPHAHYRSSTRVCADNNSGSGSDADIDEVDSDSGNESPSDLHASTTTGGALSCDPSFSQPLATASLESREAIKEPPLDGEYSDYFEEMMNGDWYMDSYEADPLATKQNKASPPPSAQRASSNTAGNRANPGPSNTAPRTPARKAAETELSQENAVLLTPDTASLFGREFDSHLIPNFGDEFAADSAYAPLMDLNNPETLPMSELDEIFNGSPRRHDLTPRRLFEDHSPMRTHLSHDITRPENPQGSMDISKHCDDPRLPSQGDVSLMDVDAEPLNDTHEPCAAVPEVTSSSNASSHTAMTTGGASDDPLEGAYPMSLTIDEFIPKVTNKIYSNIQVYEVVLPEPPYRLMRFHSNVATPPNDPKCHGRSVVILEESRHKDFCNASLLRKAARTYESHGKPERNDAYTRFVVIRNGPPECRGVWVSLERARQLAAEYGIQDVPHIQQLLSRDPLSENRETMYDPVEMDKHLVELSGILTTNPTPEYDFAQESNLEDETRILPKPARSLRIPALVVQRIMSRVSTRILTSASTKTTRSPAH</sequence>
<feature type="compositionally biased region" description="Polar residues" evidence="1">
    <location>
        <begin position="498"/>
        <end position="514"/>
    </location>
</feature>
<dbReference type="InterPro" id="IPR036887">
    <property type="entry name" value="HTH_APSES_sf"/>
</dbReference>
<dbReference type="GO" id="GO:0003677">
    <property type="term" value="F:DNA binding"/>
    <property type="evidence" value="ECO:0007669"/>
    <property type="project" value="InterPro"/>
</dbReference>
<feature type="compositionally biased region" description="Basic residues" evidence="1">
    <location>
        <begin position="207"/>
        <end position="219"/>
    </location>
</feature>
<feature type="compositionally biased region" description="Acidic residues" evidence="1">
    <location>
        <begin position="235"/>
        <end position="244"/>
    </location>
</feature>
<feature type="region of interest" description="Disordered" evidence="1">
    <location>
        <begin position="315"/>
        <end position="362"/>
    </location>
</feature>
<dbReference type="Gene3D" id="3.10.260.10">
    <property type="entry name" value="Transcription regulator HTH, APSES-type DNA-binding domain"/>
    <property type="match status" value="1"/>
</dbReference>
<feature type="compositionally biased region" description="Basic and acidic residues" evidence="1">
    <location>
        <begin position="1"/>
        <end position="18"/>
    </location>
</feature>
<dbReference type="SUPFAM" id="SSF54616">
    <property type="entry name" value="DNA-binding domain of Mlu1-box binding protein MBP1"/>
    <property type="match status" value="1"/>
</dbReference>
<feature type="compositionally biased region" description="Polar residues" evidence="1">
    <location>
        <begin position="220"/>
        <end position="232"/>
    </location>
</feature>
<gene>
    <name evidence="3" type="ORF">K493DRAFT_63318</name>
</gene>
<dbReference type="InterPro" id="IPR057511">
    <property type="entry name" value="WH_GDS1"/>
</dbReference>
<dbReference type="Pfam" id="PF25318">
    <property type="entry name" value="WHD_GDS1"/>
    <property type="match status" value="1"/>
</dbReference>
<evidence type="ECO:0000256" key="1">
    <source>
        <dbReference type="SAM" id="MobiDB-lite"/>
    </source>
</evidence>
<dbReference type="EMBL" id="MCFE01000407">
    <property type="protein sequence ID" value="ORX89989.1"/>
    <property type="molecule type" value="Genomic_DNA"/>
</dbReference>
<feature type="compositionally biased region" description="Polar residues" evidence="1">
    <location>
        <begin position="245"/>
        <end position="269"/>
    </location>
</feature>
<dbReference type="STRING" id="1314790.A0A1Y1XW63"/>
<dbReference type="InParanoid" id="A0A1Y1XW63"/>
<feature type="domain" description="GDS1 winged helix" evidence="2">
    <location>
        <begin position="40"/>
        <end position="131"/>
    </location>
</feature>
<dbReference type="Proteomes" id="UP000193498">
    <property type="component" value="Unassembled WGS sequence"/>
</dbReference>
<feature type="compositionally biased region" description="Polar residues" evidence="1">
    <location>
        <begin position="333"/>
        <end position="348"/>
    </location>
</feature>
<name>A0A1Y1XW63_9FUNG</name>
<feature type="region of interest" description="Disordered" evidence="1">
    <location>
        <begin position="1"/>
        <end position="37"/>
    </location>
</feature>
<proteinExistence type="predicted"/>
<feature type="compositionally biased region" description="Polar residues" evidence="1">
    <location>
        <begin position="20"/>
        <end position="34"/>
    </location>
</feature>
<organism evidence="3 4">
    <name type="scientific">Basidiobolus meristosporus CBS 931.73</name>
    <dbReference type="NCBI Taxonomy" id="1314790"/>
    <lineage>
        <taxon>Eukaryota</taxon>
        <taxon>Fungi</taxon>
        <taxon>Fungi incertae sedis</taxon>
        <taxon>Zoopagomycota</taxon>
        <taxon>Entomophthoromycotina</taxon>
        <taxon>Basidiobolomycetes</taxon>
        <taxon>Basidiobolales</taxon>
        <taxon>Basidiobolaceae</taxon>
        <taxon>Basidiobolus</taxon>
    </lineage>
</organism>
<accession>A0A1Y1XW63</accession>
<reference evidence="3 4" key="1">
    <citation type="submission" date="2016-07" db="EMBL/GenBank/DDBJ databases">
        <title>Pervasive Adenine N6-methylation of Active Genes in Fungi.</title>
        <authorList>
            <consortium name="DOE Joint Genome Institute"/>
            <person name="Mondo S.J."/>
            <person name="Dannebaum R.O."/>
            <person name="Kuo R.C."/>
            <person name="Labutti K."/>
            <person name="Haridas S."/>
            <person name="Kuo A."/>
            <person name="Salamov A."/>
            <person name="Ahrendt S.R."/>
            <person name="Lipzen A."/>
            <person name="Sullivan W."/>
            <person name="Andreopoulos W.B."/>
            <person name="Clum A."/>
            <person name="Lindquist E."/>
            <person name="Daum C."/>
            <person name="Ramamoorthy G.K."/>
            <person name="Gryganskyi A."/>
            <person name="Culley D."/>
            <person name="Magnuson J.K."/>
            <person name="James T.Y."/>
            <person name="O'Malley M.A."/>
            <person name="Stajich J.E."/>
            <person name="Spatafora J.W."/>
            <person name="Visel A."/>
            <person name="Grigoriev I.V."/>
        </authorList>
    </citation>
    <scope>NUCLEOTIDE SEQUENCE [LARGE SCALE GENOMIC DNA]</scope>
    <source>
        <strain evidence="3 4">CBS 931.73</strain>
    </source>
</reference>